<feature type="region of interest" description="Disordered" evidence="1">
    <location>
        <begin position="1"/>
        <end position="30"/>
    </location>
</feature>
<evidence type="ECO:0000256" key="1">
    <source>
        <dbReference type="SAM" id="MobiDB-lite"/>
    </source>
</evidence>
<feature type="domain" description="HTH marR-type" evidence="2">
    <location>
        <begin position="31"/>
        <end position="165"/>
    </location>
</feature>
<dbReference type="Gene3D" id="1.10.10.10">
    <property type="entry name" value="Winged helix-like DNA-binding domain superfamily/Winged helix DNA-binding domain"/>
    <property type="match status" value="1"/>
</dbReference>
<evidence type="ECO:0000313" key="3">
    <source>
        <dbReference type="EMBL" id="CAB4922331.1"/>
    </source>
</evidence>
<dbReference type="SUPFAM" id="SSF46785">
    <property type="entry name" value="Winged helix' DNA-binding domain"/>
    <property type="match status" value="1"/>
</dbReference>
<dbReference type="PANTHER" id="PTHR33164:SF43">
    <property type="entry name" value="HTH-TYPE TRANSCRIPTIONAL REPRESSOR YETL"/>
    <property type="match status" value="1"/>
</dbReference>
<name>A0A6J7HMT5_9ZZZZ</name>
<dbReference type="Pfam" id="PF12802">
    <property type="entry name" value="MarR_2"/>
    <property type="match status" value="1"/>
</dbReference>
<accession>A0A6J7HMT5</accession>
<evidence type="ECO:0000259" key="2">
    <source>
        <dbReference type="PROSITE" id="PS50995"/>
    </source>
</evidence>
<dbReference type="PANTHER" id="PTHR33164">
    <property type="entry name" value="TRANSCRIPTIONAL REGULATOR, MARR FAMILY"/>
    <property type="match status" value="1"/>
</dbReference>
<gene>
    <name evidence="3" type="ORF">UFOPK3564_01908</name>
</gene>
<dbReference type="GO" id="GO:0006950">
    <property type="term" value="P:response to stress"/>
    <property type="evidence" value="ECO:0007669"/>
    <property type="project" value="TreeGrafter"/>
</dbReference>
<dbReference type="InterPro" id="IPR039422">
    <property type="entry name" value="MarR/SlyA-like"/>
</dbReference>
<dbReference type="SMART" id="SM00347">
    <property type="entry name" value="HTH_MARR"/>
    <property type="match status" value="1"/>
</dbReference>
<proteinExistence type="predicted"/>
<dbReference type="AlphaFoldDB" id="A0A6J7HMT5"/>
<dbReference type="EMBL" id="CAFBMK010000113">
    <property type="protein sequence ID" value="CAB4922331.1"/>
    <property type="molecule type" value="Genomic_DNA"/>
</dbReference>
<dbReference type="GO" id="GO:0003700">
    <property type="term" value="F:DNA-binding transcription factor activity"/>
    <property type="evidence" value="ECO:0007669"/>
    <property type="project" value="InterPro"/>
</dbReference>
<dbReference type="InterPro" id="IPR036390">
    <property type="entry name" value="WH_DNA-bd_sf"/>
</dbReference>
<dbReference type="InterPro" id="IPR036388">
    <property type="entry name" value="WH-like_DNA-bd_sf"/>
</dbReference>
<feature type="compositionally biased region" description="Low complexity" evidence="1">
    <location>
        <begin position="21"/>
        <end position="30"/>
    </location>
</feature>
<reference evidence="3" key="1">
    <citation type="submission" date="2020-05" db="EMBL/GenBank/DDBJ databases">
        <authorList>
            <person name="Chiriac C."/>
            <person name="Salcher M."/>
            <person name="Ghai R."/>
            <person name="Kavagutti S V."/>
        </authorList>
    </citation>
    <scope>NUCLEOTIDE SEQUENCE</scope>
</reference>
<dbReference type="PROSITE" id="PS50995">
    <property type="entry name" value="HTH_MARR_2"/>
    <property type="match status" value="1"/>
</dbReference>
<dbReference type="InterPro" id="IPR000835">
    <property type="entry name" value="HTH_MarR-typ"/>
</dbReference>
<protein>
    <submittedName>
        <fullName evidence="3">Unannotated protein</fullName>
    </submittedName>
</protein>
<organism evidence="3">
    <name type="scientific">freshwater metagenome</name>
    <dbReference type="NCBI Taxonomy" id="449393"/>
    <lineage>
        <taxon>unclassified sequences</taxon>
        <taxon>metagenomes</taxon>
        <taxon>ecological metagenomes</taxon>
    </lineage>
</organism>
<sequence>MDRDDASGAGRPGAPSPVESAPGAGPAGDLDARLAGALERVGHATRVALWQQAKEHGLSPVQVQLLGRLATAPPARRRVGRLAAELDVTAPTISDAISALRRKGLVSSSPDPADARIQTLELTPEGREVARASAAASADVDAVLAAQPVVAKVDALGLLLDVIAGLHERGVLSVARTCTTCRFFRRADPRAAEAVHHCGLLDAPLPPEALRVDCLEHEPVAA</sequence>